<reference evidence="7 8" key="1">
    <citation type="submission" date="2020-08" db="EMBL/GenBank/DDBJ databases">
        <title>Genome sequence of Diaphorobacter ruginosibacter DSM 27467T.</title>
        <authorList>
            <person name="Hyun D.-W."/>
            <person name="Bae J.-W."/>
        </authorList>
    </citation>
    <scope>NUCLEOTIDE SEQUENCE [LARGE SCALE GENOMIC DNA]</scope>
    <source>
        <strain evidence="7 8">DSM 27467</strain>
    </source>
</reference>
<evidence type="ECO:0000256" key="4">
    <source>
        <dbReference type="ARBA" id="ARBA00023065"/>
    </source>
</evidence>
<dbReference type="PANTHER" id="PTHR11878:SF65">
    <property type="entry name" value="NA_CA-EXCHANGE PROTEIN, ISOFORM G"/>
    <property type="match status" value="1"/>
</dbReference>
<keyword evidence="2" id="KW-0677">Repeat</keyword>
<dbReference type="KEGG" id="drg:H9K76_03365"/>
<dbReference type="Pfam" id="PF03160">
    <property type="entry name" value="Calx-beta"/>
    <property type="match status" value="2"/>
</dbReference>
<accession>A0A7G9RQQ5</accession>
<evidence type="ECO:0000259" key="6">
    <source>
        <dbReference type="SMART" id="SM00237"/>
    </source>
</evidence>
<keyword evidence="4" id="KW-0813">Transport</keyword>
<dbReference type="InterPro" id="IPR003644">
    <property type="entry name" value="Calx_beta"/>
</dbReference>
<dbReference type="GO" id="GO:0007154">
    <property type="term" value="P:cell communication"/>
    <property type="evidence" value="ECO:0007669"/>
    <property type="project" value="InterPro"/>
</dbReference>
<keyword evidence="8" id="KW-1185">Reference proteome</keyword>
<feature type="domain" description="Calx-beta" evidence="6">
    <location>
        <begin position="198"/>
        <end position="294"/>
    </location>
</feature>
<dbReference type="GO" id="GO:0030001">
    <property type="term" value="P:metal ion transport"/>
    <property type="evidence" value="ECO:0007669"/>
    <property type="project" value="TreeGrafter"/>
</dbReference>
<dbReference type="SUPFAM" id="SSF141072">
    <property type="entry name" value="CalX-like"/>
    <property type="match status" value="2"/>
</dbReference>
<dbReference type="InterPro" id="IPR038081">
    <property type="entry name" value="CalX-like_sf"/>
</dbReference>
<dbReference type="PANTHER" id="PTHR11878">
    <property type="entry name" value="SODIUM/CALCIUM EXCHANGER"/>
    <property type="match status" value="1"/>
</dbReference>
<evidence type="ECO:0000256" key="5">
    <source>
        <dbReference type="SAM" id="SignalP"/>
    </source>
</evidence>
<keyword evidence="3" id="KW-0106">Calcium</keyword>
<dbReference type="Proteomes" id="UP000515811">
    <property type="component" value="Chromosome"/>
</dbReference>
<keyword evidence="1 5" id="KW-0732">Signal</keyword>
<feature type="domain" description="Calx-beta" evidence="6">
    <location>
        <begin position="308"/>
        <end position="412"/>
    </location>
</feature>
<dbReference type="RefSeq" id="WP_187598175.1">
    <property type="nucleotide sequence ID" value="NZ_CP060714.1"/>
</dbReference>
<keyword evidence="4" id="KW-0406">Ion transport</keyword>
<evidence type="ECO:0000256" key="3">
    <source>
        <dbReference type="ARBA" id="ARBA00022837"/>
    </source>
</evidence>
<proteinExistence type="predicted"/>
<evidence type="ECO:0000256" key="2">
    <source>
        <dbReference type="ARBA" id="ARBA00022737"/>
    </source>
</evidence>
<dbReference type="SMART" id="SM00237">
    <property type="entry name" value="Calx_beta"/>
    <property type="match status" value="2"/>
</dbReference>
<name>A0A7G9RQQ5_9BURK</name>
<gene>
    <name evidence="7" type="ORF">H9K76_03365</name>
</gene>
<dbReference type="Gene3D" id="2.60.40.2030">
    <property type="match status" value="2"/>
</dbReference>
<evidence type="ECO:0000256" key="1">
    <source>
        <dbReference type="ARBA" id="ARBA00022729"/>
    </source>
</evidence>
<organism evidence="7 8">
    <name type="scientific">Diaphorobacter ruginosibacter</name>
    <dbReference type="NCBI Taxonomy" id="1715720"/>
    <lineage>
        <taxon>Bacteria</taxon>
        <taxon>Pseudomonadati</taxon>
        <taxon>Pseudomonadota</taxon>
        <taxon>Betaproteobacteria</taxon>
        <taxon>Burkholderiales</taxon>
        <taxon>Comamonadaceae</taxon>
        <taxon>Diaphorobacter</taxon>
    </lineage>
</organism>
<evidence type="ECO:0000313" key="7">
    <source>
        <dbReference type="EMBL" id="QNN57930.1"/>
    </source>
</evidence>
<sequence>MTLVSTSRAALALLCLASGISFSAHAVTYRYASTAYDRFQHYTKPCSAGTCLELAAGDGVTGFFTTAEPLPANLTENDVILPRITGWAFGNGQTVITHDAPGARVLGFRVATDATGQPTHAAIMVSRWADESDAPHRQGDRAQLIAARTSPYNPEVNQVILNAPCSVTGRSAEGVNDTCFGFRTTDGAASTANYARGTLVLDAPLASISNGRVTEGNAGTASMEFTVTLSSIPTENVSLRWRTADGTATAPADYTASSGSLAWAAGEDTYKTITVPIHGDTTPEPDEVLTVHLSDFIGAAPSTDTVGTGVIINDDGPPPAPQVRITDASTVEGGPGTHTALNFTVTLSEPPTEAFSIRWRTVDGTATAPGDYTSGDGAFTWLPGDASPRTIMVEVHGDASHEPDETLHVLLDDIPSLAKAISVQTSGTILNDDKAVEGPPPAGAHAVPALSPSGLAATGLLAAALVAGRLRRRRSGPTRSGA</sequence>
<dbReference type="GO" id="GO:0016020">
    <property type="term" value="C:membrane"/>
    <property type="evidence" value="ECO:0007669"/>
    <property type="project" value="InterPro"/>
</dbReference>
<dbReference type="EMBL" id="CP060714">
    <property type="protein sequence ID" value="QNN57930.1"/>
    <property type="molecule type" value="Genomic_DNA"/>
</dbReference>
<protein>
    <recommendedName>
        <fullName evidence="6">Calx-beta domain-containing protein</fullName>
    </recommendedName>
</protein>
<evidence type="ECO:0000313" key="8">
    <source>
        <dbReference type="Proteomes" id="UP000515811"/>
    </source>
</evidence>
<dbReference type="AlphaFoldDB" id="A0A7G9RQQ5"/>
<dbReference type="InterPro" id="IPR051171">
    <property type="entry name" value="CaCA"/>
</dbReference>
<feature type="chain" id="PRO_5028836271" description="Calx-beta domain-containing protein" evidence="5">
    <location>
        <begin position="27"/>
        <end position="482"/>
    </location>
</feature>
<feature type="signal peptide" evidence="5">
    <location>
        <begin position="1"/>
        <end position="26"/>
    </location>
</feature>